<dbReference type="PRINTS" id="PR00095">
    <property type="entry name" value="ANTSNTHASEI"/>
</dbReference>
<dbReference type="Pfam" id="PF00425">
    <property type="entry name" value="Chorismate_bind"/>
    <property type="match status" value="1"/>
</dbReference>
<evidence type="ECO:0000313" key="4">
    <source>
        <dbReference type="Proteomes" id="UP000515220"/>
    </source>
</evidence>
<dbReference type="InterPro" id="IPR015890">
    <property type="entry name" value="Chorismate_C"/>
</dbReference>
<feature type="domain" description="Anthranilate synthase component I N-terminal" evidence="2">
    <location>
        <begin position="11"/>
        <end position="146"/>
    </location>
</feature>
<dbReference type="AlphaFoldDB" id="A0A6S6PUY8"/>
<gene>
    <name evidence="3" type="primary">pabB</name>
    <name evidence="3" type="ORF">AAJCM20276_30860</name>
</gene>
<name>A0A6S6PUY8_ACEAC</name>
<accession>A0A6S6PUY8</accession>
<evidence type="ECO:0000313" key="3">
    <source>
        <dbReference type="EMBL" id="BCI68462.1"/>
    </source>
</evidence>
<sequence>MRLFSVTELPWMDPWTALQAWKAAPWVALLDSGGTPAALPGDERARWSFLCVEPSETLVSSRDGVIRNGRPVAGNAWDHLQDMHARLLPVEHTDLPFSGGLVGLASYAAGMALEGVISRHRTETPDILAASYETVFAFDRLERRCFRAGKATLPLLPDESVLTSPNFAPVHFQPDMNREQWISAVREVVRLIGEGDIFQANLTLRWQADVPSAFDDLAVYGLLRQGSPAPFGAFLRGLCGRNGDRLFSLLSASVERFLSLSREGIVETRPIKGTAPMGGNATETQRLAEQLRRDEKENAENLMITDLMRNDIGRVCDIGSVSVPQLCEVEPFAHVQHLVSCVRGRLKSGLDAFDLLRATLPPGSVTGAPKKRAMEIIDQVELSARGAYCGSVFRIGWDGTMDSSVVIRSVERCDDRLRIGVGGGVTWLSDPAREYDEMRLKGEALLKVFGA</sequence>
<dbReference type="Gene3D" id="3.60.120.10">
    <property type="entry name" value="Anthranilate synthase"/>
    <property type="match status" value="1"/>
</dbReference>
<evidence type="ECO:0000259" key="2">
    <source>
        <dbReference type="Pfam" id="PF04715"/>
    </source>
</evidence>
<dbReference type="InterPro" id="IPR006805">
    <property type="entry name" value="Anth_synth_I_N"/>
</dbReference>
<dbReference type="EMBL" id="AP023326">
    <property type="protein sequence ID" value="BCI68462.1"/>
    <property type="molecule type" value="Genomic_DNA"/>
</dbReference>
<organism evidence="3 4">
    <name type="scientific">Acetobacter aceti</name>
    <dbReference type="NCBI Taxonomy" id="435"/>
    <lineage>
        <taxon>Bacteria</taxon>
        <taxon>Pseudomonadati</taxon>
        <taxon>Pseudomonadota</taxon>
        <taxon>Alphaproteobacteria</taxon>
        <taxon>Acetobacterales</taxon>
        <taxon>Acetobacteraceae</taxon>
        <taxon>Acetobacter</taxon>
        <taxon>Acetobacter subgen. Acetobacter</taxon>
    </lineage>
</organism>
<protein>
    <submittedName>
        <fullName evidence="3">Aminodeoxychorismate synthase, component I</fullName>
    </submittedName>
</protein>
<dbReference type="GO" id="GO:0000162">
    <property type="term" value="P:L-tryptophan biosynthetic process"/>
    <property type="evidence" value="ECO:0007669"/>
    <property type="project" value="TreeGrafter"/>
</dbReference>
<dbReference type="GO" id="GO:0046820">
    <property type="term" value="F:4-amino-4-deoxychorismate synthase activity"/>
    <property type="evidence" value="ECO:0007669"/>
    <property type="project" value="TreeGrafter"/>
</dbReference>
<evidence type="ECO:0000259" key="1">
    <source>
        <dbReference type="Pfam" id="PF00425"/>
    </source>
</evidence>
<dbReference type="Pfam" id="PF04715">
    <property type="entry name" value="Anth_synt_I_N"/>
    <property type="match status" value="1"/>
</dbReference>
<dbReference type="PANTHER" id="PTHR11236">
    <property type="entry name" value="AMINOBENZOATE/ANTHRANILATE SYNTHASE"/>
    <property type="match status" value="1"/>
</dbReference>
<feature type="domain" description="Chorismate-utilising enzyme C-terminal" evidence="1">
    <location>
        <begin position="178"/>
        <end position="441"/>
    </location>
</feature>
<dbReference type="Proteomes" id="UP000515220">
    <property type="component" value="Chromosome"/>
</dbReference>
<dbReference type="InterPro" id="IPR019999">
    <property type="entry name" value="Anth_synth_I-like"/>
</dbReference>
<proteinExistence type="predicted"/>
<dbReference type="InterPro" id="IPR005801">
    <property type="entry name" value="ADC_synthase"/>
</dbReference>
<reference evidence="3 4" key="1">
    <citation type="submission" date="2020-07" db="EMBL/GenBank/DDBJ databases">
        <title>Complete Genome Sequence of an acetic acid bacterium, Acetobacter aceti JCM20276.</title>
        <authorList>
            <person name="Hirose Y."/>
            <person name="Mihara H."/>
        </authorList>
    </citation>
    <scope>NUCLEOTIDE SEQUENCE [LARGE SCALE GENOMIC DNA]</scope>
    <source>
        <strain evidence="3 4">JCM20276</strain>
    </source>
</reference>
<dbReference type="SUPFAM" id="SSF56322">
    <property type="entry name" value="ADC synthase"/>
    <property type="match status" value="1"/>
</dbReference>
<dbReference type="PANTHER" id="PTHR11236:SF50">
    <property type="entry name" value="AMINODEOXYCHORISMATE SYNTHASE COMPONENT 1"/>
    <property type="match status" value="1"/>
</dbReference>